<feature type="non-terminal residue" evidence="2">
    <location>
        <position position="1"/>
    </location>
</feature>
<dbReference type="AlphaFoldDB" id="A0A6M0D791"/>
<dbReference type="Proteomes" id="UP000480410">
    <property type="component" value="Unassembled WGS sequence"/>
</dbReference>
<proteinExistence type="predicted"/>
<comment type="caution">
    <text evidence="2">The sequence shown here is derived from an EMBL/GenBank/DDBJ whole genome shotgun (WGS) entry which is preliminary data.</text>
</comment>
<dbReference type="EMBL" id="JAAHBV010000766">
    <property type="protein sequence ID" value="NER62370.1"/>
    <property type="molecule type" value="Genomic_DNA"/>
</dbReference>
<name>A0A6M0D791_9PSED</name>
<evidence type="ECO:0000313" key="3">
    <source>
        <dbReference type="Proteomes" id="UP000480410"/>
    </source>
</evidence>
<accession>A0A6M0D791</accession>
<evidence type="ECO:0000313" key="2">
    <source>
        <dbReference type="EMBL" id="NER62370.1"/>
    </source>
</evidence>
<feature type="region of interest" description="Disordered" evidence="1">
    <location>
        <begin position="1"/>
        <end position="28"/>
    </location>
</feature>
<gene>
    <name evidence="2" type="ORF">G3435_25290</name>
</gene>
<feature type="region of interest" description="Disordered" evidence="1">
    <location>
        <begin position="175"/>
        <end position="199"/>
    </location>
</feature>
<feature type="compositionally biased region" description="Low complexity" evidence="1">
    <location>
        <begin position="1"/>
        <end position="17"/>
    </location>
</feature>
<evidence type="ECO:0000256" key="1">
    <source>
        <dbReference type="SAM" id="MobiDB-lite"/>
    </source>
</evidence>
<sequence>WPATPSKSSAAPAAACSAPPPAPPDLGWGSEGLGGLSLSADGKQLFVAGTFSWNGGVFGYDFAIAGQHYTEGDAGVVVLPSGELSDPQLDSAGDYKDATLVFERQNAPGAVDVFGFVAANGLSLRDGQLFKDNVAIATFVQANGRLSITFLAGVSQATRSRCCARSTTAIPARTRWPAASRPTSGSPSMTARPTAPALR</sequence>
<reference evidence="2 3" key="1">
    <citation type="submission" date="2020-02" db="EMBL/GenBank/DDBJ databases">
        <title>Broccoli isolated Pseudomonas sp.</title>
        <authorList>
            <person name="Fujikawa T."/>
            <person name="Sawada H."/>
        </authorList>
    </citation>
    <scope>NUCLEOTIDE SEQUENCE [LARGE SCALE GENOMIC DNA]</scope>
    <source>
        <strain evidence="2 3">MAFF212428</strain>
    </source>
</reference>
<protein>
    <submittedName>
        <fullName evidence="2">Uncharacterized protein</fullName>
    </submittedName>
</protein>
<feature type="compositionally biased region" description="Polar residues" evidence="1">
    <location>
        <begin position="181"/>
        <end position="191"/>
    </location>
</feature>
<organism evidence="2 3">
    <name type="scientific">Pseudomonas brassicae</name>
    <dbReference type="NCBI Taxonomy" id="2708063"/>
    <lineage>
        <taxon>Bacteria</taxon>
        <taxon>Pseudomonadati</taxon>
        <taxon>Pseudomonadota</taxon>
        <taxon>Gammaproteobacteria</taxon>
        <taxon>Pseudomonadales</taxon>
        <taxon>Pseudomonadaceae</taxon>
        <taxon>Pseudomonas</taxon>
    </lineage>
</organism>